<evidence type="ECO:0000313" key="2">
    <source>
        <dbReference type="Proteomes" id="UP000324222"/>
    </source>
</evidence>
<dbReference type="EMBL" id="VSRR010017387">
    <property type="protein sequence ID" value="MPC60312.1"/>
    <property type="molecule type" value="Genomic_DNA"/>
</dbReference>
<reference evidence="1 2" key="1">
    <citation type="submission" date="2019-05" db="EMBL/GenBank/DDBJ databases">
        <title>Another draft genome of Portunus trituberculatus and its Hox gene families provides insights of decapod evolution.</title>
        <authorList>
            <person name="Jeong J.-H."/>
            <person name="Song I."/>
            <person name="Kim S."/>
            <person name="Choi T."/>
            <person name="Kim D."/>
            <person name="Ryu S."/>
            <person name="Kim W."/>
        </authorList>
    </citation>
    <scope>NUCLEOTIDE SEQUENCE [LARGE SCALE GENOMIC DNA]</scope>
    <source>
        <tissue evidence="1">Muscle</tissue>
    </source>
</reference>
<comment type="caution">
    <text evidence="1">The sequence shown here is derived from an EMBL/GenBank/DDBJ whole genome shotgun (WGS) entry which is preliminary data.</text>
</comment>
<sequence>MMVVVVVVVRRDAMVPSGAYLAAVDSPLKPLGPVLKAVKFLCPILNIYLGHHHNAGSLVLLSEVP</sequence>
<dbReference type="AlphaFoldDB" id="A0A5B7GN91"/>
<name>A0A5B7GN91_PORTR</name>
<organism evidence="1 2">
    <name type="scientific">Portunus trituberculatus</name>
    <name type="common">Swimming crab</name>
    <name type="synonym">Neptunus trituberculatus</name>
    <dbReference type="NCBI Taxonomy" id="210409"/>
    <lineage>
        <taxon>Eukaryota</taxon>
        <taxon>Metazoa</taxon>
        <taxon>Ecdysozoa</taxon>
        <taxon>Arthropoda</taxon>
        <taxon>Crustacea</taxon>
        <taxon>Multicrustacea</taxon>
        <taxon>Malacostraca</taxon>
        <taxon>Eumalacostraca</taxon>
        <taxon>Eucarida</taxon>
        <taxon>Decapoda</taxon>
        <taxon>Pleocyemata</taxon>
        <taxon>Brachyura</taxon>
        <taxon>Eubrachyura</taxon>
        <taxon>Portunoidea</taxon>
        <taxon>Portunidae</taxon>
        <taxon>Portuninae</taxon>
        <taxon>Portunus</taxon>
    </lineage>
</organism>
<evidence type="ECO:0000313" key="1">
    <source>
        <dbReference type="EMBL" id="MPC60312.1"/>
    </source>
</evidence>
<keyword evidence="2" id="KW-1185">Reference proteome</keyword>
<gene>
    <name evidence="1" type="ORF">E2C01_054353</name>
</gene>
<dbReference type="Proteomes" id="UP000324222">
    <property type="component" value="Unassembled WGS sequence"/>
</dbReference>
<accession>A0A5B7GN91</accession>
<proteinExistence type="predicted"/>
<protein>
    <submittedName>
        <fullName evidence="1">Uncharacterized protein</fullName>
    </submittedName>
</protein>